<dbReference type="AlphaFoldDB" id="A0A8J7K975"/>
<comment type="caution">
    <text evidence="7">The sequence shown here is derived from an EMBL/GenBank/DDBJ whole genome shotgun (WGS) entry which is preliminary data.</text>
</comment>
<gene>
    <name evidence="7" type="ORF">IOQ59_03630</name>
</gene>
<dbReference type="CDD" id="cd00009">
    <property type="entry name" value="AAA"/>
    <property type="match status" value="1"/>
</dbReference>
<dbReference type="Proteomes" id="UP000640333">
    <property type="component" value="Unassembled WGS sequence"/>
</dbReference>
<keyword evidence="2" id="KW-0067">ATP-binding</keyword>
<dbReference type="PROSITE" id="PS50045">
    <property type="entry name" value="SIGMA54_INTERACT_4"/>
    <property type="match status" value="1"/>
</dbReference>
<dbReference type="PANTHER" id="PTHR32071:SF117">
    <property type="entry name" value="PTS-DEPENDENT DIHYDROXYACETONE KINASE OPERON REGULATORY PROTEIN-RELATED"/>
    <property type="match status" value="1"/>
</dbReference>
<dbReference type="SMART" id="SM00382">
    <property type="entry name" value="AAA"/>
    <property type="match status" value="1"/>
</dbReference>
<dbReference type="Gene3D" id="1.10.8.60">
    <property type="match status" value="1"/>
</dbReference>
<evidence type="ECO:0000259" key="6">
    <source>
        <dbReference type="PROSITE" id="PS50045"/>
    </source>
</evidence>
<dbReference type="InterPro" id="IPR002197">
    <property type="entry name" value="HTH_Fis"/>
</dbReference>
<accession>A0A8J7K975</accession>
<evidence type="ECO:0000313" key="8">
    <source>
        <dbReference type="Proteomes" id="UP000640333"/>
    </source>
</evidence>
<dbReference type="PANTHER" id="PTHR32071">
    <property type="entry name" value="TRANSCRIPTIONAL REGULATORY PROTEIN"/>
    <property type="match status" value="1"/>
</dbReference>
<evidence type="ECO:0000256" key="5">
    <source>
        <dbReference type="ARBA" id="ARBA00023163"/>
    </source>
</evidence>
<dbReference type="InterPro" id="IPR010523">
    <property type="entry name" value="XylR_N"/>
</dbReference>
<evidence type="ECO:0000313" key="7">
    <source>
        <dbReference type="EMBL" id="MBE9396346.1"/>
    </source>
</evidence>
<sequence length="585" mass="65327">MKTERKELPSPSAQDLLSQIKFDVEEGKIWLNEQRMLLIHSGVMGSLRKELINSLGLERAKALLMRFGYESGQRDAELAKKIRPDLTSGDAFLVGPQMHMIEGIVKVRPIKFEFDVEKGHFYGEFDWFGSYESEVHVADYGPSDEPVCWTLLGYASGYTSYYMQRTVLYKEIGCSACGEEHCTIIGRPIEEWDDPAEIERYLKPDPIIEELFALQSEIDCLKSSIQQRNDDDLLYKSVGQSKAFKNVCQLIKKASCSKVSILLLGETGVGKEVVAKGLHASSDRSENPFVAVNCATLPHDLIEAELFGVEKGAYTGATQARAGKFERADGGTIFLDEVIELTPRAQASLLRVLQEGELERVGDSRTRKLDVRVVAATNEDLEEAVRDGRFRADLFYRLNVFPVAIPPLRERTEDIPALTTHFLDKYHALYNKRTLGVSDKAMQALMAYAWPGNIRELENMIERGVILTDNNQLIGLSDFFPSLAEPSHPLNVINKQGALCEESPAADTALSEMNMEQYATAWLNKGFDMEAFESTLIDQAMSQCDGNVSKAARALGLSRPALAYRLKKQTEREDAIHVSTAGEAE</sequence>
<dbReference type="PROSITE" id="PS00675">
    <property type="entry name" value="SIGMA54_INTERACT_1"/>
    <property type="match status" value="1"/>
</dbReference>
<dbReference type="Gene3D" id="3.40.50.300">
    <property type="entry name" value="P-loop containing nucleotide triphosphate hydrolases"/>
    <property type="match status" value="1"/>
</dbReference>
<dbReference type="InterPro" id="IPR004096">
    <property type="entry name" value="V4R"/>
</dbReference>
<dbReference type="Pfam" id="PF02954">
    <property type="entry name" value="HTH_8"/>
    <property type="match status" value="1"/>
</dbReference>
<dbReference type="SUPFAM" id="SSF52540">
    <property type="entry name" value="P-loop containing nucleoside triphosphate hydrolases"/>
    <property type="match status" value="1"/>
</dbReference>
<dbReference type="InterPro" id="IPR024096">
    <property type="entry name" value="NO_sig/Golgi_transp_ligand-bd"/>
</dbReference>
<dbReference type="SMART" id="SM00989">
    <property type="entry name" value="V4R"/>
    <property type="match status" value="1"/>
</dbReference>
<dbReference type="PRINTS" id="PR01590">
    <property type="entry name" value="HTHFIS"/>
</dbReference>
<dbReference type="InterPro" id="IPR025662">
    <property type="entry name" value="Sigma_54_int_dom_ATP-bd_1"/>
</dbReference>
<proteinExistence type="predicted"/>
<keyword evidence="5" id="KW-0804">Transcription</keyword>
<organism evidence="7 8">
    <name type="scientific">Pontibacterium sinense</name>
    <dbReference type="NCBI Taxonomy" id="2781979"/>
    <lineage>
        <taxon>Bacteria</taxon>
        <taxon>Pseudomonadati</taxon>
        <taxon>Pseudomonadota</taxon>
        <taxon>Gammaproteobacteria</taxon>
        <taxon>Oceanospirillales</taxon>
        <taxon>Oceanospirillaceae</taxon>
        <taxon>Pontibacterium</taxon>
    </lineage>
</organism>
<dbReference type="InterPro" id="IPR025943">
    <property type="entry name" value="Sigma_54_int_dom_ATP-bd_2"/>
</dbReference>
<name>A0A8J7K975_9GAMM</name>
<dbReference type="InterPro" id="IPR058031">
    <property type="entry name" value="AAA_lid_NorR"/>
</dbReference>
<dbReference type="SUPFAM" id="SSF46689">
    <property type="entry name" value="Homeodomain-like"/>
    <property type="match status" value="1"/>
</dbReference>
<dbReference type="InterPro" id="IPR002078">
    <property type="entry name" value="Sigma_54_int"/>
</dbReference>
<dbReference type="GO" id="GO:0043565">
    <property type="term" value="F:sequence-specific DNA binding"/>
    <property type="evidence" value="ECO:0007669"/>
    <property type="project" value="InterPro"/>
</dbReference>
<evidence type="ECO:0000256" key="3">
    <source>
        <dbReference type="ARBA" id="ARBA00023015"/>
    </source>
</evidence>
<dbReference type="PROSITE" id="PS00676">
    <property type="entry name" value="SIGMA54_INTERACT_2"/>
    <property type="match status" value="1"/>
</dbReference>
<dbReference type="GO" id="GO:0005524">
    <property type="term" value="F:ATP binding"/>
    <property type="evidence" value="ECO:0007669"/>
    <property type="project" value="UniProtKB-KW"/>
</dbReference>
<keyword evidence="4" id="KW-0238">DNA-binding</keyword>
<dbReference type="PROSITE" id="PS00688">
    <property type="entry name" value="SIGMA54_INTERACT_3"/>
    <property type="match status" value="1"/>
</dbReference>
<dbReference type="InterPro" id="IPR009057">
    <property type="entry name" value="Homeodomain-like_sf"/>
</dbReference>
<evidence type="ECO:0000256" key="4">
    <source>
        <dbReference type="ARBA" id="ARBA00023125"/>
    </source>
</evidence>
<dbReference type="Pfam" id="PF02830">
    <property type="entry name" value="V4R"/>
    <property type="match status" value="1"/>
</dbReference>
<dbReference type="SUPFAM" id="SSF111126">
    <property type="entry name" value="Ligand-binding domain in the NO signalling and Golgi transport"/>
    <property type="match status" value="1"/>
</dbReference>
<protein>
    <submittedName>
        <fullName evidence="7">Sigma 54-interacting transcriptional regulator</fullName>
    </submittedName>
</protein>
<dbReference type="RefSeq" id="WP_193951889.1">
    <property type="nucleotide sequence ID" value="NZ_JADEYS010000002.1"/>
</dbReference>
<dbReference type="Gene3D" id="1.10.10.60">
    <property type="entry name" value="Homeodomain-like"/>
    <property type="match status" value="1"/>
</dbReference>
<dbReference type="InterPro" id="IPR027417">
    <property type="entry name" value="P-loop_NTPase"/>
</dbReference>
<keyword evidence="1" id="KW-0547">Nucleotide-binding</keyword>
<dbReference type="InterPro" id="IPR025944">
    <property type="entry name" value="Sigma_54_int_dom_CS"/>
</dbReference>
<feature type="domain" description="Sigma-54 factor interaction" evidence="6">
    <location>
        <begin position="237"/>
        <end position="466"/>
    </location>
</feature>
<evidence type="ECO:0000256" key="1">
    <source>
        <dbReference type="ARBA" id="ARBA00022741"/>
    </source>
</evidence>
<dbReference type="FunFam" id="3.40.50.300:FF:000006">
    <property type="entry name" value="DNA-binding transcriptional regulator NtrC"/>
    <property type="match status" value="1"/>
</dbReference>
<keyword evidence="3" id="KW-0805">Transcription regulation</keyword>
<dbReference type="Gene3D" id="3.30.1380.20">
    <property type="entry name" value="Trafficking protein particle complex subunit 3"/>
    <property type="match status" value="1"/>
</dbReference>
<dbReference type="GO" id="GO:0006355">
    <property type="term" value="P:regulation of DNA-templated transcription"/>
    <property type="evidence" value="ECO:0007669"/>
    <property type="project" value="InterPro"/>
</dbReference>
<dbReference type="Pfam" id="PF06505">
    <property type="entry name" value="XylR_N"/>
    <property type="match status" value="1"/>
</dbReference>
<dbReference type="InterPro" id="IPR003593">
    <property type="entry name" value="AAA+_ATPase"/>
</dbReference>
<dbReference type="Pfam" id="PF00158">
    <property type="entry name" value="Sigma54_activat"/>
    <property type="match status" value="1"/>
</dbReference>
<evidence type="ECO:0000256" key="2">
    <source>
        <dbReference type="ARBA" id="ARBA00022840"/>
    </source>
</evidence>
<dbReference type="EMBL" id="JADEYS010000002">
    <property type="protein sequence ID" value="MBE9396346.1"/>
    <property type="molecule type" value="Genomic_DNA"/>
</dbReference>
<reference evidence="7" key="1">
    <citation type="submission" date="2020-10" db="EMBL/GenBank/DDBJ databases">
        <title>Bacterium isolated from coastal waters sediment.</title>
        <authorList>
            <person name="Chen R.-J."/>
            <person name="Lu D.-C."/>
            <person name="Zhu K.-L."/>
            <person name="Du Z.-J."/>
        </authorList>
    </citation>
    <scope>NUCLEOTIDE SEQUENCE</scope>
    <source>
        <strain evidence="7">N1Y112</strain>
    </source>
</reference>
<dbReference type="Pfam" id="PF25601">
    <property type="entry name" value="AAA_lid_14"/>
    <property type="match status" value="1"/>
</dbReference>
<keyword evidence="8" id="KW-1185">Reference proteome</keyword>